<reference evidence="1 2" key="1">
    <citation type="submission" date="2016-12" db="EMBL/GenBank/DDBJ databases">
        <authorList>
            <person name="Song W.-J."/>
            <person name="Kurnit D.M."/>
        </authorList>
    </citation>
    <scope>NUCLEOTIDE SEQUENCE [LARGE SCALE GENOMIC DNA]</scope>
    <source>
        <strain evidence="1 2">DSM 12503</strain>
    </source>
</reference>
<dbReference type="RefSeq" id="WP_073590306.1">
    <property type="nucleotide sequence ID" value="NZ_FRFD01000011.1"/>
</dbReference>
<dbReference type="OrthoDB" id="2313808at2"/>
<evidence type="ECO:0000313" key="2">
    <source>
        <dbReference type="Proteomes" id="UP000184612"/>
    </source>
</evidence>
<keyword evidence="2" id="KW-1185">Reference proteome</keyword>
<sequence length="122" mass="13977">MENYSQKELDAALQLISSTIDKCEKMQLKFGEGTSQYSLLKNRIKALYISKDLIENDSNIGMYTQPDLEKALAPVLSIINKTEKAQIKYGEGTVQYRRFDPIISAMYISKVFIENEISKRTQ</sequence>
<dbReference type="AlphaFoldDB" id="A0A1M7YIM1"/>
<organism evidence="1 2">
    <name type="scientific">Anaerocolumna xylanovorans DSM 12503</name>
    <dbReference type="NCBI Taxonomy" id="1121345"/>
    <lineage>
        <taxon>Bacteria</taxon>
        <taxon>Bacillati</taxon>
        <taxon>Bacillota</taxon>
        <taxon>Clostridia</taxon>
        <taxon>Lachnospirales</taxon>
        <taxon>Lachnospiraceae</taxon>
        <taxon>Anaerocolumna</taxon>
    </lineage>
</organism>
<proteinExistence type="predicted"/>
<gene>
    <name evidence="1" type="ORF">SAMN02745217_03659</name>
</gene>
<accession>A0A1M7YIM1</accession>
<dbReference type="STRING" id="1121345.SAMN02745217_03659"/>
<dbReference type="EMBL" id="FRFD01000011">
    <property type="protein sequence ID" value="SHO52449.1"/>
    <property type="molecule type" value="Genomic_DNA"/>
</dbReference>
<name>A0A1M7YIM1_9FIRM</name>
<evidence type="ECO:0000313" key="1">
    <source>
        <dbReference type="EMBL" id="SHO52449.1"/>
    </source>
</evidence>
<dbReference type="Proteomes" id="UP000184612">
    <property type="component" value="Unassembled WGS sequence"/>
</dbReference>
<protein>
    <submittedName>
        <fullName evidence="1">Uncharacterized protein</fullName>
    </submittedName>
</protein>